<dbReference type="SUPFAM" id="SSF51735">
    <property type="entry name" value="NAD(P)-binding Rossmann-fold domains"/>
    <property type="match status" value="1"/>
</dbReference>
<proteinExistence type="inferred from homology"/>
<evidence type="ECO:0000256" key="3">
    <source>
        <dbReference type="ARBA" id="ARBA00023027"/>
    </source>
</evidence>
<dbReference type="CDD" id="cd12183">
    <property type="entry name" value="LDH_like_2"/>
    <property type="match status" value="1"/>
</dbReference>
<keyword evidence="3" id="KW-0520">NAD</keyword>
<dbReference type="GO" id="GO:0051287">
    <property type="term" value="F:NAD binding"/>
    <property type="evidence" value="ECO:0007669"/>
    <property type="project" value="InterPro"/>
</dbReference>
<gene>
    <name evidence="7" type="ORF">BFC18_06040</name>
</gene>
<dbReference type="Pfam" id="PF02826">
    <property type="entry name" value="2-Hacid_dh_C"/>
    <property type="match status" value="1"/>
</dbReference>
<organism evidence="7 8">
    <name type="scientific">Alteromonas confluentis</name>
    <dbReference type="NCBI Taxonomy" id="1656094"/>
    <lineage>
        <taxon>Bacteria</taxon>
        <taxon>Pseudomonadati</taxon>
        <taxon>Pseudomonadota</taxon>
        <taxon>Gammaproteobacteria</taxon>
        <taxon>Alteromonadales</taxon>
        <taxon>Alteromonadaceae</taxon>
        <taxon>Alteromonas/Salinimonas group</taxon>
        <taxon>Alteromonas</taxon>
    </lineage>
</organism>
<dbReference type="FunFam" id="3.40.50.720:FF:000050">
    <property type="entry name" value="D-lactate dehydrogenase"/>
    <property type="match status" value="1"/>
</dbReference>
<dbReference type="PANTHER" id="PTHR43026">
    <property type="entry name" value="2-HYDROXYACID DEHYDROGENASE HOMOLOG 1-RELATED"/>
    <property type="match status" value="1"/>
</dbReference>
<feature type="domain" description="D-isomer specific 2-hydroxyacid dehydrogenase catalytic" evidence="5">
    <location>
        <begin position="10"/>
        <end position="320"/>
    </location>
</feature>
<reference evidence="7 8" key="1">
    <citation type="submission" date="2016-08" db="EMBL/GenBank/DDBJ databases">
        <authorList>
            <person name="Seilhamer J.J."/>
        </authorList>
    </citation>
    <scope>NUCLEOTIDE SEQUENCE [LARGE SCALE GENOMIC DNA]</scope>
    <source>
        <strain evidence="7 8">KCTC 42603</strain>
    </source>
</reference>
<dbReference type="SUPFAM" id="SSF52283">
    <property type="entry name" value="Formate/glycerate dehydrogenase catalytic domain-like"/>
    <property type="match status" value="1"/>
</dbReference>
<dbReference type="InterPro" id="IPR029752">
    <property type="entry name" value="D-isomer_DH_CS1"/>
</dbReference>
<dbReference type="Proteomes" id="UP000175691">
    <property type="component" value="Unassembled WGS sequence"/>
</dbReference>
<dbReference type="InterPro" id="IPR058205">
    <property type="entry name" value="D-LDH-like"/>
</dbReference>
<dbReference type="InterPro" id="IPR006139">
    <property type="entry name" value="D-isomer_2_OHA_DH_cat_dom"/>
</dbReference>
<dbReference type="PROSITE" id="PS00065">
    <property type="entry name" value="D_2_HYDROXYACID_DH_1"/>
    <property type="match status" value="1"/>
</dbReference>
<evidence type="ECO:0000313" key="8">
    <source>
        <dbReference type="Proteomes" id="UP000175691"/>
    </source>
</evidence>
<dbReference type="InterPro" id="IPR006140">
    <property type="entry name" value="D-isomer_DH_NAD-bd"/>
</dbReference>
<comment type="caution">
    <text evidence="7">The sequence shown here is derived from an EMBL/GenBank/DDBJ whole genome shotgun (WGS) entry which is preliminary data.</text>
</comment>
<dbReference type="EMBL" id="MDHN01000010">
    <property type="protein sequence ID" value="OFC71891.1"/>
    <property type="molecule type" value="Genomic_DNA"/>
</dbReference>
<comment type="similarity">
    <text evidence="1 4">Belongs to the D-isomer specific 2-hydroxyacid dehydrogenase family.</text>
</comment>
<name>A0A1E7ZEG1_9ALTE</name>
<dbReference type="PROSITE" id="PS00670">
    <property type="entry name" value="D_2_HYDROXYACID_DH_2"/>
    <property type="match status" value="1"/>
</dbReference>
<dbReference type="STRING" id="1656094.BFC18_06040"/>
<dbReference type="Gene3D" id="3.40.50.720">
    <property type="entry name" value="NAD(P)-binding Rossmann-like Domain"/>
    <property type="match status" value="2"/>
</dbReference>
<accession>A0A1E7ZEG1</accession>
<dbReference type="Pfam" id="PF00389">
    <property type="entry name" value="2-Hacid_dh"/>
    <property type="match status" value="1"/>
</dbReference>
<evidence type="ECO:0000256" key="4">
    <source>
        <dbReference type="RuleBase" id="RU003719"/>
    </source>
</evidence>
<evidence type="ECO:0000259" key="5">
    <source>
        <dbReference type="Pfam" id="PF00389"/>
    </source>
</evidence>
<evidence type="ECO:0000256" key="1">
    <source>
        <dbReference type="ARBA" id="ARBA00005854"/>
    </source>
</evidence>
<evidence type="ECO:0000256" key="2">
    <source>
        <dbReference type="ARBA" id="ARBA00023002"/>
    </source>
</evidence>
<dbReference type="PROSITE" id="PS00671">
    <property type="entry name" value="D_2_HYDROXYACID_DH_3"/>
    <property type="match status" value="1"/>
</dbReference>
<keyword evidence="8" id="KW-1185">Reference proteome</keyword>
<protein>
    <submittedName>
        <fullName evidence="7">Hydroxyacid dehydrogenase</fullName>
    </submittedName>
</protein>
<dbReference type="InterPro" id="IPR036291">
    <property type="entry name" value="NAD(P)-bd_dom_sf"/>
</dbReference>
<dbReference type="OrthoDB" id="9805416at2"/>
<evidence type="ECO:0000313" key="7">
    <source>
        <dbReference type="EMBL" id="OFC71891.1"/>
    </source>
</evidence>
<feature type="domain" description="D-isomer specific 2-hydroxyacid dehydrogenase NAD-binding" evidence="6">
    <location>
        <begin position="109"/>
        <end position="296"/>
    </location>
</feature>
<dbReference type="AlphaFoldDB" id="A0A1E7ZEG1"/>
<keyword evidence="2 4" id="KW-0560">Oxidoreductase</keyword>
<dbReference type="InterPro" id="IPR029753">
    <property type="entry name" value="D-isomer_DH_CS"/>
</dbReference>
<dbReference type="GO" id="GO:0008720">
    <property type="term" value="F:D-lactate dehydrogenase (NAD+) activity"/>
    <property type="evidence" value="ECO:0007669"/>
    <property type="project" value="TreeGrafter"/>
</dbReference>
<evidence type="ECO:0000259" key="6">
    <source>
        <dbReference type="Pfam" id="PF02826"/>
    </source>
</evidence>
<dbReference type="PANTHER" id="PTHR43026:SF1">
    <property type="entry name" value="2-HYDROXYACID DEHYDROGENASE HOMOLOG 1-RELATED"/>
    <property type="match status" value="1"/>
</dbReference>
<sequence>MKIGVFSSNPYDETSLSALADDRMSIQYFSAHLNDATVALCNGLDAVCVFVNDDVSATVLAQLSAMGVKHVALRCAGFNNVDLDKAQALGIAVSHVPAYAPEAVAEHAVALMLTLNRRMHKAYNRVKDGNFNLNGLLGFNMAGKTVGIVGTGHIGKATAKILLGFGCQVLCFDPYPDRHLQDAGVQYVALDKLLAESHIISLHCPLNEHSYHLINQDSIGKMRDGVMLINTSRGGLVDTQALIDGLKMHKIGYLGLDVYEMESELFFKDHSCEIIQDDVFERLSTFHNVLITGHQGFFTQEALSQIAQTTLSNVKKCADKNMDTTTFLVKP</sequence>